<dbReference type="InParanoid" id="A0A0C2T088"/>
<accession>A0A0C2T088</accession>
<dbReference type="AlphaFoldDB" id="A0A0C2T088"/>
<gene>
    <name evidence="2" type="ORF">M378DRAFT_168835</name>
</gene>
<dbReference type="HOGENOM" id="CLU_2873691_0_0_1"/>
<proteinExistence type="predicted"/>
<sequence>MSQNTSNRTPRTENPGVYPGGAASFSNANFTGGGHAFGGNSTVNNYHQGPDANELKNVKSHYLMML</sequence>
<organism evidence="2 3">
    <name type="scientific">Amanita muscaria (strain Koide BX008)</name>
    <dbReference type="NCBI Taxonomy" id="946122"/>
    <lineage>
        <taxon>Eukaryota</taxon>
        <taxon>Fungi</taxon>
        <taxon>Dikarya</taxon>
        <taxon>Basidiomycota</taxon>
        <taxon>Agaricomycotina</taxon>
        <taxon>Agaricomycetes</taxon>
        <taxon>Agaricomycetidae</taxon>
        <taxon>Agaricales</taxon>
        <taxon>Pluteineae</taxon>
        <taxon>Amanitaceae</taxon>
        <taxon>Amanita</taxon>
    </lineage>
</organism>
<protein>
    <submittedName>
        <fullName evidence="2">Uncharacterized protein</fullName>
    </submittedName>
</protein>
<feature type="region of interest" description="Disordered" evidence="1">
    <location>
        <begin position="1"/>
        <end position="52"/>
    </location>
</feature>
<evidence type="ECO:0000313" key="2">
    <source>
        <dbReference type="EMBL" id="KIL59834.1"/>
    </source>
</evidence>
<name>A0A0C2T088_AMAMK</name>
<reference evidence="2 3" key="1">
    <citation type="submission" date="2014-04" db="EMBL/GenBank/DDBJ databases">
        <title>Evolutionary Origins and Diversification of the Mycorrhizal Mutualists.</title>
        <authorList>
            <consortium name="DOE Joint Genome Institute"/>
            <consortium name="Mycorrhizal Genomics Consortium"/>
            <person name="Kohler A."/>
            <person name="Kuo A."/>
            <person name="Nagy L.G."/>
            <person name="Floudas D."/>
            <person name="Copeland A."/>
            <person name="Barry K.W."/>
            <person name="Cichocki N."/>
            <person name="Veneault-Fourrey C."/>
            <person name="LaButti K."/>
            <person name="Lindquist E.A."/>
            <person name="Lipzen A."/>
            <person name="Lundell T."/>
            <person name="Morin E."/>
            <person name="Murat C."/>
            <person name="Riley R."/>
            <person name="Ohm R."/>
            <person name="Sun H."/>
            <person name="Tunlid A."/>
            <person name="Henrissat B."/>
            <person name="Grigoriev I.V."/>
            <person name="Hibbett D.S."/>
            <person name="Martin F."/>
        </authorList>
    </citation>
    <scope>NUCLEOTIDE SEQUENCE [LARGE SCALE GENOMIC DNA]</scope>
    <source>
        <strain evidence="2 3">Koide BX008</strain>
    </source>
</reference>
<dbReference type="Proteomes" id="UP000054549">
    <property type="component" value="Unassembled WGS sequence"/>
</dbReference>
<evidence type="ECO:0000256" key="1">
    <source>
        <dbReference type="SAM" id="MobiDB-lite"/>
    </source>
</evidence>
<keyword evidence="3" id="KW-1185">Reference proteome</keyword>
<dbReference type="EMBL" id="KN818309">
    <property type="protein sequence ID" value="KIL59834.1"/>
    <property type="molecule type" value="Genomic_DNA"/>
</dbReference>
<evidence type="ECO:0000313" key="3">
    <source>
        <dbReference type="Proteomes" id="UP000054549"/>
    </source>
</evidence>